<organism evidence="4 5">
    <name type="scientific">Haematococcus lacustris</name>
    <name type="common">Green alga</name>
    <name type="synonym">Haematococcus pluvialis</name>
    <dbReference type="NCBI Taxonomy" id="44745"/>
    <lineage>
        <taxon>Eukaryota</taxon>
        <taxon>Viridiplantae</taxon>
        <taxon>Chlorophyta</taxon>
        <taxon>core chlorophytes</taxon>
        <taxon>Chlorophyceae</taxon>
        <taxon>CS clade</taxon>
        <taxon>Chlamydomonadales</taxon>
        <taxon>Haematococcaceae</taxon>
        <taxon>Haematococcus</taxon>
    </lineage>
</organism>
<keyword evidence="2" id="KW-0472">Membrane</keyword>
<protein>
    <submittedName>
        <fullName evidence="4">CASP_C domain-containing protein</fullName>
    </submittedName>
</protein>
<dbReference type="AlphaFoldDB" id="A0A6A0A010"/>
<dbReference type="InterPro" id="IPR012955">
    <property type="entry name" value="CASP_C"/>
</dbReference>
<reference evidence="4 5" key="1">
    <citation type="submission" date="2020-02" db="EMBL/GenBank/DDBJ databases">
        <title>Draft genome sequence of Haematococcus lacustris strain NIES-144.</title>
        <authorList>
            <person name="Morimoto D."/>
            <person name="Nakagawa S."/>
            <person name="Yoshida T."/>
            <person name="Sawayama S."/>
        </authorList>
    </citation>
    <scope>NUCLEOTIDE SEQUENCE [LARGE SCALE GENOMIC DNA]</scope>
    <source>
        <strain evidence="4 5">NIES-144</strain>
    </source>
</reference>
<feature type="coiled-coil region" evidence="1">
    <location>
        <begin position="13"/>
        <end position="40"/>
    </location>
</feature>
<dbReference type="Pfam" id="PF08172">
    <property type="entry name" value="CASP_C"/>
    <property type="match status" value="1"/>
</dbReference>
<keyword evidence="2" id="KW-1133">Transmembrane helix</keyword>
<accession>A0A6A0A010</accession>
<evidence type="ECO:0000256" key="2">
    <source>
        <dbReference type="SAM" id="Phobius"/>
    </source>
</evidence>
<gene>
    <name evidence="4" type="ORF">HaLaN_22418</name>
</gene>
<keyword evidence="2" id="KW-0812">Transmembrane</keyword>
<keyword evidence="1" id="KW-0175">Coiled coil</keyword>
<comment type="caution">
    <text evidence="4">The sequence shown here is derived from an EMBL/GenBank/DDBJ whole genome shotgun (WGS) entry which is preliminary data.</text>
</comment>
<keyword evidence="5" id="KW-1185">Reference proteome</keyword>
<evidence type="ECO:0000313" key="4">
    <source>
        <dbReference type="EMBL" id="GFH24596.1"/>
    </source>
</evidence>
<evidence type="ECO:0000259" key="3">
    <source>
        <dbReference type="Pfam" id="PF08172"/>
    </source>
</evidence>
<feature type="transmembrane region" description="Helical" evidence="2">
    <location>
        <begin position="151"/>
        <end position="169"/>
    </location>
</feature>
<dbReference type="GO" id="GO:0000139">
    <property type="term" value="C:Golgi membrane"/>
    <property type="evidence" value="ECO:0007669"/>
    <property type="project" value="InterPro"/>
</dbReference>
<feature type="domain" description="CASP C-terminal" evidence="3">
    <location>
        <begin position="121"/>
        <end position="173"/>
    </location>
</feature>
<evidence type="ECO:0000313" key="5">
    <source>
        <dbReference type="Proteomes" id="UP000485058"/>
    </source>
</evidence>
<dbReference type="EMBL" id="BLLF01002579">
    <property type="protein sequence ID" value="GFH24596.1"/>
    <property type="molecule type" value="Genomic_DNA"/>
</dbReference>
<proteinExistence type="predicted"/>
<sequence length="214" mass="23045">MECEGLCRFRAKVLELEEELSRVRAELAATKSQAATAKADNIALVERLSAGSDAVTHVRSRMPGEHGSHAQQSRAAGGGKAGRIALLWGAPGPATSVGPHWALGKRAPRHWESGGLKHGEQRDKQRSKLHVADQLMFMFGQLVFGSQGARLGTFAYLVVLHLLVVGSLMRMTHQSSAALFDHQQVILDQRHDLAAMMHHEGPAGAAGTSTLRLP</sequence>
<dbReference type="GO" id="GO:0006891">
    <property type="term" value="P:intra-Golgi vesicle-mediated transport"/>
    <property type="evidence" value="ECO:0007669"/>
    <property type="project" value="InterPro"/>
</dbReference>
<name>A0A6A0A010_HAELA</name>
<evidence type="ECO:0000256" key="1">
    <source>
        <dbReference type="SAM" id="Coils"/>
    </source>
</evidence>
<dbReference type="Proteomes" id="UP000485058">
    <property type="component" value="Unassembled WGS sequence"/>
</dbReference>